<sequence length="128" mass="14540">MGFKRGVFSCCFCVVFAVFLLNSCFLVIGGDIVHQDNVAPHRPGCNNNFVLFIRSNQKDFQMGRTKAGHRTGTNRYRTGMGRFDRVVDRYRDEPDRNDRDGGSVPSRPTIYRDRTGTDRNGLERNGMG</sequence>
<evidence type="ECO:0000313" key="4">
    <source>
        <dbReference type="Proteomes" id="UP001234989"/>
    </source>
</evidence>
<organism evidence="3 4">
    <name type="scientific">Solanum verrucosum</name>
    <dbReference type="NCBI Taxonomy" id="315347"/>
    <lineage>
        <taxon>Eukaryota</taxon>
        <taxon>Viridiplantae</taxon>
        <taxon>Streptophyta</taxon>
        <taxon>Embryophyta</taxon>
        <taxon>Tracheophyta</taxon>
        <taxon>Spermatophyta</taxon>
        <taxon>Magnoliopsida</taxon>
        <taxon>eudicotyledons</taxon>
        <taxon>Gunneridae</taxon>
        <taxon>Pentapetalae</taxon>
        <taxon>asterids</taxon>
        <taxon>lamiids</taxon>
        <taxon>Solanales</taxon>
        <taxon>Solanaceae</taxon>
        <taxon>Solanoideae</taxon>
        <taxon>Solaneae</taxon>
        <taxon>Solanum</taxon>
    </lineage>
</organism>
<keyword evidence="4" id="KW-1185">Reference proteome</keyword>
<evidence type="ECO:0000313" key="3">
    <source>
        <dbReference type="EMBL" id="WMV49345.1"/>
    </source>
</evidence>
<feature type="region of interest" description="Disordered" evidence="1">
    <location>
        <begin position="85"/>
        <end position="128"/>
    </location>
</feature>
<dbReference type="Proteomes" id="UP001234989">
    <property type="component" value="Chromosome 10"/>
</dbReference>
<feature type="signal peptide" evidence="2">
    <location>
        <begin position="1"/>
        <end position="29"/>
    </location>
</feature>
<feature type="compositionally biased region" description="Basic and acidic residues" evidence="1">
    <location>
        <begin position="110"/>
        <end position="122"/>
    </location>
</feature>
<feature type="compositionally biased region" description="Basic and acidic residues" evidence="1">
    <location>
        <begin position="85"/>
        <end position="101"/>
    </location>
</feature>
<keyword evidence="2" id="KW-0732">Signal</keyword>
<proteinExistence type="predicted"/>
<gene>
    <name evidence="3" type="ORF">MTR67_042730</name>
</gene>
<protein>
    <recommendedName>
        <fullName evidence="5">Secreted protein</fullName>
    </recommendedName>
</protein>
<reference evidence="3" key="1">
    <citation type="submission" date="2023-08" db="EMBL/GenBank/DDBJ databases">
        <title>A de novo genome assembly of Solanum verrucosum Schlechtendal, a Mexican diploid species geographically isolated from the other diploid A-genome species in potato relatives.</title>
        <authorList>
            <person name="Hosaka K."/>
        </authorList>
    </citation>
    <scope>NUCLEOTIDE SEQUENCE</scope>
    <source>
        <tissue evidence="3">Young leaves</tissue>
    </source>
</reference>
<dbReference type="EMBL" id="CP133621">
    <property type="protein sequence ID" value="WMV49345.1"/>
    <property type="molecule type" value="Genomic_DNA"/>
</dbReference>
<dbReference type="AlphaFoldDB" id="A0AAF0UMX9"/>
<feature type="chain" id="PRO_5042068861" description="Secreted protein" evidence="2">
    <location>
        <begin position="30"/>
        <end position="128"/>
    </location>
</feature>
<evidence type="ECO:0008006" key="5">
    <source>
        <dbReference type="Google" id="ProtNLM"/>
    </source>
</evidence>
<accession>A0AAF0UMX9</accession>
<evidence type="ECO:0000256" key="1">
    <source>
        <dbReference type="SAM" id="MobiDB-lite"/>
    </source>
</evidence>
<name>A0AAF0UMX9_SOLVR</name>
<evidence type="ECO:0000256" key="2">
    <source>
        <dbReference type="SAM" id="SignalP"/>
    </source>
</evidence>